<proteinExistence type="predicted"/>
<accession>A0A1R4LPR0</accession>
<sequence>MCHNLILSFLHGLLYWYLTITLDEPFAVTLLPKFPLGIENHVSRICAIFSFAINWNTL</sequence>
<name>A0A1R4LPR0_VIBR1</name>
<evidence type="ECO:0000313" key="2">
    <source>
        <dbReference type="Proteomes" id="UP000188276"/>
    </source>
</evidence>
<dbReference type="Proteomes" id="UP000188276">
    <property type="component" value="Unassembled WGS sequence"/>
</dbReference>
<organism evidence="1 2">
    <name type="scientific">Vibrio ruber (strain DSM 16370 / JCM 11486 / BCRC 17186 / CECT 7878 / LMG 23124 / VR1)</name>
    <dbReference type="NCBI Taxonomy" id="1123498"/>
    <lineage>
        <taxon>Bacteria</taxon>
        <taxon>Pseudomonadati</taxon>
        <taxon>Pseudomonadota</taxon>
        <taxon>Gammaproteobacteria</taxon>
        <taxon>Vibrionales</taxon>
        <taxon>Vibrionaceae</taxon>
        <taxon>Vibrio</taxon>
    </lineage>
</organism>
<dbReference type="STRING" id="1123498.VR7878_02743"/>
<gene>
    <name evidence="1" type="ORF">VR7878_02743</name>
</gene>
<protein>
    <submittedName>
        <fullName evidence="1">Uncharacterized protein</fullName>
    </submittedName>
</protein>
<dbReference type="AlphaFoldDB" id="A0A1R4LPR0"/>
<dbReference type="EMBL" id="FULE01000037">
    <property type="protein sequence ID" value="SJN58264.1"/>
    <property type="molecule type" value="Genomic_DNA"/>
</dbReference>
<reference evidence="2" key="1">
    <citation type="submission" date="2017-02" db="EMBL/GenBank/DDBJ databases">
        <authorList>
            <person name="Rodrigo-Torres L."/>
            <person name="Arahal R.D."/>
            <person name="Lucena T."/>
        </authorList>
    </citation>
    <scope>NUCLEOTIDE SEQUENCE [LARGE SCALE GENOMIC DNA]</scope>
    <source>
        <strain evidence="2">CECT 7878</strain>
    </source>
</reference>
<keyword evidence="2" id="KW-1185">Reference proteome</keyword>
<evidence type="ECO:0000313" key="1">
    <source>
        <dbReference type="EMBL" id="SJN58264.1"/>
    </source>
</evidence>